<sequence length="87" mass="10148">MSKYNEEDDFSYGEETYTYVYLPDEGLYGTIVRYGAWASMINYYDQGVSYTVEMPNEEFIVVDEIGVGYLEQDEEGIGYLDEEEEDL</sequence>
<dbReference type="EMBL" id="LR797076">
    <property type="protein sequence ID" value="CAB4185266.1"/>
    <property type="molecule type" value="Genomic_DNA"/>
</dbReference>
<dbReference type="EMBL" id="LR797198">
    <property type="protein sequence ID" value="CAB4193751.1"/>
    <property type="molecule type" value="Genomic_DNA"/>
</dbReference>
<proteinExistence type="predicted"/>
<gene>
    <name evidence="1" type="ORF">UFOVP1119_22</name>
    <name evidence="2" type="ORF">UFOVP1238_139</name>
</gene>
<organism evidence="1">
    <name type="scientific">uncultured Caudovirales phage</name>
    <dbReference type="NCBI Taxonomy" id="2100421"/>
    <lineage>
        <taxon>Viruses</taxon>
        <taxon>Duplodnaviria</taxon>
        <taxon>Heunggongvirae</taxon>
        <taxon>Uroviricota</taxon>
        <taxon>Caudoviricetes</taxon>
        <taxon>Peduoviridae</taxon>
        <taxon>Maltschvirus</taxon>
        <taxon>Maltschvirus maltsch</taxon>
    </lineage>
</organism>
<name>A0A6J5QRX3_9CAUD</name>
<evidence type="ECO:0000313" key="2">
    <source>
        <dbReference type="EMBL" id="CAB4193751.1"/>
    </source>
</evidence>
<accession>A0A6J5QRX3</accession>
<reference evidence="1" key="1">
    <citation type="submission" date="2020-05" db="EMBL/GenBank/DDBJ databases">
        <authorList>
            <person name="Chiriac C."/>
            <person name="Salcher M."/>
            <person name="Ghai R."/>
            <person name="Kavagutti S V."/>
        </authorList>
    </citation>
    <scope>NUCLEOTIDE SEQUENCE</scope>
</reference>
<protein>
    <submittedName>
        <fullName evidence="1">Uncharacterized protein</fullName>
    </submittedName>
</protein>
<evidence type="ECO:0000313" key="1">
    <source>
        <dbReference type="EMBL" id="CAB4185266.1"/>
    </source>
</evidence>